<proteinExistence type="predicted"/>
<dbReference type="EMBL" id="CM046396">
    <property type="protein sequence ID" value="KAI8538940.1"/>
    <property type="molecule type" value="Genomic_DNA"/>
</dbReference>
<name>A0ACC0MDA5_RHOML</name>
<gene>
    <name evidence="1" type="ORF">RHMOL_Rhmol09G0142500</name>
</gene>
<evidence type="ECO:0000313" key="1">
    <source>
        <dbReference type="EMBL" id="KAI8538940.1"/>
    </source>
</evidence>
<accession>A0ACC0MDA5</accession>
<sequence>MQLEQPRERRPSVPLRVHALHVMGYQAVKLINPVQLVGVRILHISDVEVRGTKMMGDTPRIIVAVGTIGTSTLSSSFLEPKGFIDVLCLQFCIWQWEQKGDESAKKQSFEYGKFADEE</sequence>
<organism evidence="1 2">
    <name type="scientific">Rhododendron molle</name>
    <name type="common">Chinese azalea</name>
    <name type="synonym">Azalea mollis</name>
    <dbReference type="NCBI Taxonomy" id="49168"/>
    <lineage>
        <taxon>Eukaryota</taxon>
        <taxon>Viridiplantae</taxon>
        <taxon>Streptophyta</taxon>
        <taxon>Embryophyta</taxon>
        <taxon>Tracheophyta</taxon>
        <taxon>Spermatophyta</taxon>
        <taxon>Magnoliopsida</taxon>
        <taxon>eudicotyledons</taxon>
        <taxon>Gunneridae</taxon>
        <taxon>Pentapetalae</taxon>
        <taxon>asterids</taxon>
        <taxon>Ericales</taxon>
        <taxon>Ericaceae</taxon>
        <taxon>Ericoideae</taxon>
        <taxon>Rhodoreae</taxon>
        <taxon>Rhododendron</taxon>
    </lineage>
</organism>
<dbReference type="Proteomes" id="UP001062846">
    <property type="component" value="Chromosome 9"/>
</dbReference>
<reference evidence="1" key="1">
    <citation type="submission" date="2022-02" db="EMBL/GenBank/DDBJ databases">
        <title>Plant Genome Project.</title>
        <authorList>
            <person name="Zhang R.-G."/>
        </authorList>
    </citation>
    <scope>NUCLEOTIDE SEQUENCE</scope>
    <source>
        <strain evidence="1">AT1</strain>
    </source>
</reference>
<evidence type="ECO:0000313" key="2">
    <source>
        <dbReference type="Proteomes" id="UP001062846"/>
    </source>
</evidence>
<protein>
    <submittedName>
        <fullName evidence="1">Uncharacterized protein</fullName>
    </submittedName>
</protein>
<comment type="caution">
    <text evidence="1">The sequence shown here is derived from an EMBL/GenBank/DDBJ whole genome shotgun (WGS) entry which is preliminary data.</text>
</comment>
<keyword evidence="2" id="KW-1185">Reference proteome</keyword>